<dbReference type="CDD" id="cd00229">
    <property type="entry name" value="SGNH_hydrolase"/>
    <property type="match status" value="1"/>
</dbReference>
<reference evidence="1 2" key="1">
    <citation type="journal article" date="2016" name="Nat. Commun.">
        <title>Thousands of microbial genomes shed light on interconnected biogeochemical processes in an aquifer system.</title>
        <authorList>
            <person name="Anantharaman K."/>
            <person name="Brown C.T."/>
            <person name="Hug L.A."/>
            <person name="Sharon I."/>
            <person name="Castelle C.J."/>
            <person name="Probst A.J."/>
            <person name="Thomas B.C."/>
            <person name="Singh A."/>
            <person name="Wilkins M.J."/>
            <person name="Karaoz U."/>
            <person name="Brodie E.L."/>
            <person name="Williams K.H."/>
            <person name="Hubbard S.S."/>
            <person name="Banfield J.F."/>
        </authorList>
    </citation>
    <scope>NUCLEOTIDE SEQUENCE [LARGE SCALE GENOMIC DNA]</scope>
</reference>
<dbReference type="EMBL" id="MFSP01000171">
    <property type="protein sequence ID" value="OGI62660.1"/>
    <property type="molecule type" value="Genomic_DNA"/>
</dbReference>
<dbReference type="SUPFAM" id="SSF48452">
    <property type="entry name" value="TPR-like"/>
    <property type="match status" value="1"/>
</dbReference>
<dbReference type="SUPFAM" id="SSF52266">
    <property type="entry name" value="SGNH hydrolase"/>
    <property type="match status" value="1"/>
</dbReference>
<evidence type="ECO:0008006" key="3">
    <source>
        <dbReference type="Google" id="ProtNLM"/>
    </source>
</evidence>
<name>A0A1F6UZ71_9PROT</name>
<dbReference type="Gene3D" id="3.40.50.1110">
    <property type="entry name" value="SGNH hydrolase"/>
    <property type="match status" value="1"/>
</dbReference>
<dbReference type="PANTHER" id="PTHR30383:SF5">
    <property type="entry name" value="SGNH HYDROLASE-TYPE ESTERASE DOMAIN-CONTAINING PROTEIN"/>
    <property type="match status" value="1"/>
</dbReference>
<proteinExistence type="predicted"/>
<dbReference type="GO" id="GO:0004622">
    <property type="term" value="F:phosphatidylcholine lysophospholipase activity"/>
    <property type="evidence" value="ECO:0007669"/>
    <property type="project" value="TreeGrafter"/>
</dbReference>
<gene>
    <name evidence="1" type="ORF">A2W18_02795</name>
</gene>
<dbReference type="PANTHER" id="PTHR30383">
    <property type="entry name" value="THIOESTERASE 1/PROTEASE 1/LYSOPHOSPHOLIPASE L1"/>
    <property type="match status" value="1"/>
</dbReference>
<dbReference type="AlphaFoldDB" id="A0A1F6UZ71"/>
<organism evidence="1 2">
    <name type="scientific">Candidatus Muproteobacteria bacterium RBG_16_60_9</name>
    <dbReference type="NCBI Taxonomy" id="1817755"/>
    <lineage>
        <taxon>Bacteria</taxon>
        <taxon>Pseudomonadati</taxon>
        <taxon>Pseudomonadota</taxon>
        <taxon>Candidatus Muproteobacteria</taxon>
    </lineage>
</organism>
<evidence type="ECO:0000313" key="2">
    <source>
        <dbReference type="Proteomes" id="UP000179076"/>
    </source>
</evidence>
<comment type="caution">
    <text evidence="1">The sequence shown here is derived from an EMBL/GenBank/DDBJ whole genome shotgun (WGS) entry which is preliminary data.</text>
</comment>
<dbReference type="Proteomes" id="UP000179076">
    <property type="component" value="Unassembled WGS sequence"/>
</dbReference>
<accession>A0A1F6UZ71</accession>
<dbReference type="InterPro" id="IPR011990">
    <property type="entry name" value="TPR-like_helical_dom_sf"/>
</dbReference>
<evidence type="ECO:0000313" key="1">
    <source>
        <dbReference type="EMBL" id="OGI62660.1"/>
    </source>
</evidence>
<dbReference type="InterPro" id="IPR036514">
    <property type="entry name" value="SGNH_hydro_sf"/>
</dbReference>
<protein>
    <recommendedName>
        <fullName evidence="3">SGNH hydrolase-type esterase domain-containing protein</fullName>
    </recommendedName>
</protein>
<dbReference type="InterPro" id="IPR051532">
    <property type="entry name" value="Ester_Hydrolysis_Enzymes"/>
</dbReference>
<sequence length="585" mass="65458">MASEARGMTRKHQLLFWPILVLIVVLVPSLLLEVGVRLGAMRVSNDMFLQFGRVNSFFTKLTVDGRDFYQVASRDVYRERNTTFAAVKDPGTFRIFCLGGSASAGWPHPPEQIYSAYLAQALQQVYPARKVEVINVGAHAYSAYRVRLIFDEIIEFAPDLIIIYSGNNEFLERRAYQVEPRWYDPFARLLNLSVAYRVLRGSVIGRRLFPENTLSDSERDHVAYDLWSKVQRLPLALRQDRQQFERVQTHYALSIESMAADAGKSGVPVLLLTVPVNLRDWAPNASVNSNAPTESLRWRADYVAGRGALLRNDTTTAVAKLQRAAEAEPEHADSHFYLARALEVARDLPASARHYSMARDLDRNPNRASSAFNESVRRTAEKYAHVQLVDADAVFRAASAPFSPGFDLFLDYVHPTVRGNRLLAAEVFDAIVQQKYIGEIPAVVSFAHRPKTDDGVRGAYQDASDYDMQRTLLMLLVVNQYEPAALKARSLARAEGALAVLGPEKAKVVLDALAVFPEVVDAERRRLLGEDVAASAAALGSKLEAFFGTTFPSYAKFVRQLPEGEQRGSREFLSRYLLLAADPRQ</sequence>